<accession>A0A7V2WVP7</accession>
<dbReference type="GO" id="GO:0015031">
    <property type="term" value="P:protein transport"/>
    <property type="evidence" value="ECO:0007669"/>
    <property type="project" value="UniProtKB-KW"/>
</dbReference>
<evidence type="ECO:0000256" key="4">
    <source>
        <dbReference type="ARBA" id="ARBA00022448"/>
    </source>
</evidence>
<dbReference type="SUPFAM" id="SSF54523">
    <property type="entry name" value="Pili subunits"/>
    <property type="match status" value="1"/>
</dbReference>
<feature type="domain" description="Trimeric autotransporter adhesin YadA-like C-terminal membrane anchor" evidence="12">
    <location>
        <begin position="220"/>
        <end position="280"/>
    </location>
</feature>
<protein>
    <recommendedName>
        <fullName evidence="16">Trimeric autotransporter adhesin YadA-like C-terminal membrane anchor domain-containing protein</fullName>
    </recommendedName>
</protein>
<feature type="signal peptide" evidence="11">
    <location>
        <begin position="1"/>
        <end position="23"/>
    </location>
</feature>
<evidence type="ECO:0000313" key="15">
    <source>
        <dbReference type="EMBL" id="HFC92902.1"/>
    </source>
</evidence>
<feature type="domain" description="Trimeric autotransporter adhesin YadA-like head" evidence="13">
    <location>
        <begin position="146"/>
        <end position="167"/>
    </location>
</feature>
<keyword evidence="9" id="KW-0472">Membrane</keyword>
<evidence type="ECO:0000256" key="2">
    <source>
        <dbReference type="ARBA" id="ARBA00004442"/>
    </source>
</evidence>
<dbReference type="Pfam" id="PF03895">
    <property type="entry name" value="YadA_anchor"/>
    <property type="match status" value="1"/>
</dbReference>
<evidence type="ECO:0000256" key="3">
    <source>
        <dbReference type="ARBA" id="ARBA00005848"/>
    </source>
</evidence>
<comment type="subcellular location">
    <subcellularLocation>
        <location evidence="2">Cell outer membrane</location>
    </subcellularLocation>
    <subcellularLocation>
        <location evidence="1">Cell surface</location>
    </subcellularLocation>
</comment>
<dbReference type="Pfam" id="PF05658">
    <property type="entry name" value="YadA_head"/>
    <property type="match status" value="4"/>
</dbReference>
<dbReference type="Gene3D" id="3.30.1300.30">
    <property type="entry name" value="GSPII I/J protein-like"/>
    <property type="match status" value="1"/>
</dbReference>
<dbReference type="InterPro" id="IPR008635">
    <property type="entry name" value="Coiled_stalk_dom"/>
</dbReference>
<dbReference type="GO" id="GO:0009986">
    <property type="term" value="C:cell surface"/>
    <property type="evidence" value="ECO:0007669"/>
    <property type="project" value="UniProtKB-SubCell"/>
</dbReference>
<dbReference type="InterPro" id="IPR008640">
    <property type="entry name" value="Adhesin_Head_dom"/>
</dbReference>
<dbReference type="GO" id="GO:0009279">
    <property type="term" value="C:cell outer membrane"/>
    <property type="evidence" value="ECO:0007669"/>
    <property type="project" value="UniProtKB-SubCell"/>
</dbReference>
<sequence>MKLSPIILSCFIFGSVLTPSIQAGTLDGAEKADGNNIAVGLAAKALLTNSTAVGENSFATSISSSAYGAISSATAINTTAIGTAALAQGEQSTALGALAQALEDNSTAVGVNAMVEAEDGIAVGESSAVLEKGGVAIGADALVDAQGSVALGSQSVARQENTVSVGDSETGLTRRITNVAPAIAANDAVNYGQFKRALSGVREEAFAGIAGAAAITPTTPSASGKTAIGLGAATYRGEQAVAVSFSHRLLNNRRNTQINGGIAYDSSHHTLGKVGIAWEF</sequence>
<dbReference type="Pfam" id="PF05662">
    <property type="entry name" value="YadA_stalk"/>
    <property type="match status" value="1"/>
</dbReference>
<evidence type="ECO:0008006" key="16">
    <source>
        <dbReference type="Google" id="ProtNLM"/>
    </source>
</evidence>
<dbReference type="Gene3D" id="2.150.10.10">
    <property type="entry name" value="Serralysin-like metalloprotease, C-terminal"/>
    <property type="match status" value="1"/>
</dbReference>
<keyword evidence="8" id="KW-0653">Protein transport</keyword>
<dbReference type="InterPro" id="IPR011049">
    <property type="entry name" value="Serralysin-like_metalloprot_C"/>
</dbReference>
<keyword evidence="7 11" id="KW-0732">Signal</keyword>
<feature type="domain" description="Trimeric autotransporter adhesin YadA-like head" evidence="13">
    <location>
        <begin position="118"/>
        <end position="141"/>
    </location>
</feature>
<dbReference type="InterPro" id="IPR005594">
    <property type="entry name" value="YadA_C"/>
</dbReference>
<evidence type="ECO:0000256" key="6">
    <source>
        <dbReference type="ARBA" id="ARBA00022692"/>
    </source>
</evidence>
<keyword evidence="4" id="KW-0813">Transport</keyword>
<evidence type="ECO:0000256" key="10">
    <source>
        <dbReference type="ARBA" id="ARBA00023237"/>
    </source>
</evidence>
<comment type="similarity">
    <text evidence="3">Belongs to the autotransporter-2 (AT-2) (TC 1.B.40) family.</text>
</comment>
<dbReference type="SUPFAM" id="SSF101967">
    <property type="entry name" value="Adhesin YadA, collagen-binding domain"/>
    <property type="match status" value="1"/>
</dbReference>
<comment type="caution">
    <text evidence="15">The sequence shown here is derived from an EMBL/GenBank/DDBJ whole genome shotgun (WGS) entry which is preliminary data.</text>
</comment>
<proteinExistence type="inferred from homology"/>
<name>A0A7V2WVP7_LEUMU</name>
<organism evidence="15">
    <name type="scientific">Leucothrix mucor</name>
    <dbReference type="NCBI Taxonomy" id="45248"/>
    <lineage>
        <taxon>Bacteria</taxon>
        <taxon>Pseudomonadati</taxon>
        <taxon>Pseudomonadota</taxon>
        <taxon>Gammaproteobacteria</taxon>
        <taxon>Thiotrichales</taxon>
        <taxon>Thiotrichaceae</taxon>
        <taxon>Leucothrix</taxon>
    </lineage>
</organism>
<feature type="domain" description="Trimeric autotransporter adhesin YadA-like stalk" evidence="14">
    <location>
        <begin position="175"/>
        <end position="213"/>
    </location>
</feature>
<evidence type="ECO:0000256" key="1">
    <source>
        <dbReference type="ARBA" id="ARBA00004241"/>
    </source>
</evidence>
<dbReference type="EMBL" id="DRMS01000330">
    <property type="protein sequence ID" value="HFC92902.1"/>
    <property type="molecule type" value="Genomic_DNA"/>
</dbReference>
<reference evidence="15" key="1">
    <citation type="journal article" date="2020" name="mSystems">
        <title>Genome- and Community-Level Interaction Insights into Carbon Utilization and Element Cycling Functions of Hydrothermarchaeota in Hydrothermal Sediment.</title>
        <authorList>
            <person name="Zhou Z."/>
            <person name="Liu Y."/>
            <person name="Xu W."/>
            <person name="Pan J."/>
            <person name="Luo Z.H."/>
            <person name="Li M."/>
        </authorList>
    </citation>
    <scope>NUCLEOTIDE SEQUENCE [LARGE SCALE GENOMIC DNA]</scope>
    <source>
        <strain evidence="15">HyVt-493</strain>
    </source>
</reference>
<evidence type="ECO:0000256" key="8">
    <source>
        <dbReference type="ARBA" id="ARBA00022927"/>
    </source>
</evidence>
<dbReference type="CDD" id="cd12820">
    <property type="entry name" value="LbR_YadA-like"/>
    <property type="match status" value="1"/>
</dbReference>
<keyword evidence="5" id="KW-1134">Transmembrane beta strand</keyword>
<dbReference type="AlphaFoldDB" id="A0A7V2WVP7"/>
<evidence type="ECO:0000259" key="12">
    <source>
        <dbReference type="Pfam" id="PF03895"/>
    </source>
</evidence>
<evidence type="ECO:0000259" key="13">
    <source>
        <dbReference type="Pfam" id="PF05658"/>
    </source>
</evidence>
<gene>
    <name evidence="15" type="ORF">ENJ51_08840</name>
</gene>
<evidence type="ECO:0000259" key="14">
    <source>
        <dbReference type="Pfam" id="PF05662"/>
    </source>
</evidence>
<evidence type="ECO:0000256" key="7">
    <source>
        <dbReference type="ARBA" id="ARBA00022729"/>
    </source>
</evidence>
<evidence type="ECO:0000256" key="9">
    <source>
        <dbReference type="ARBA" id="ARBA00023136"/>
    </source>
</evidence>
<feature type="chain" id="PRO_5031347829" description="Trimeric autotransporter adhesin YadA-like C-terminal membrane anchor domain-containing protein" evidence="11">
    <location>
        <begin position="24"/>
        <end position="280"/>
    </location>
</feature>
<evidence type="ECO:0000256" key="11">
    <source>
        <dbReference type="SAM" id="SignalP"/>
    </source>
</evidence>
<dbReference type="Proteomes" id="UP000885750">
    <property type="component" value="Unassembled WGS sequence"/>
</dbReference>
<evidence type="ECO:0000256" key="5">
    <source>
        <dbReference type="ARBA" id="ARBA00022452"/>
    </source>
</evidence>
<feature type="domain" description="Trimeric autotransporter adhesin YadA-like head" evidence="13">
    <location>
        <begin position="37"/>
        <end position="57"/>
    </location>
</feature>
<feature type="domain" description="Trimeric autotransporter adhesin YadA-like head" evidence="13">
    <location>
        <begin position="87"/>
        <end position="113"/>
    </location>
</feature>
<keyword evidence="6" id="KW-0812">Transmembrane</keyword>
<keyword evidence="10" id="KW-0998">Cell outer membrane</keyword>
<dbReference type="InterPro" id="IPR045584">
    <property type="entry name" value="Pilin-like"/>
</dbReference>